<protein>
    <submittedName>
        <fullName evidence="2">Glycosyltransferase family 2 protein</fullName>
    </submittedName>
</protein>
<feature type="domain" description="Glycosyltransferase 2-like" evidence="1">
    <location>
        <begin position="9"/>
        <end position="122"/>
    </location>
</feature>
<dbReference type="SUPFAM" id="SSF53448">
    <property type="entry name" value="Nucleotide-diphospho-sugar transferases"/>
    <property type="match status" value="1"/>
</dbReference>
<keyword evidence="2" id="KW-0808">Transferase</keyword>
<dbReference type="GO" id="GO:0016740">
    <property type="term" value="F:transferase activity"/>
    <property type="evidence" value="ECO:0007669"/>
    <property type="project" value="UniProtKB-KW"/>
</dbReference>
<evidence type="ECO:0000313" key="2">
    <source>
        <dbReference type="EMBL" id="PSF38668.1"/>
    </source>
</evidence>
<evidence type="ECO:0000313" key="3">
    <source>
        <dbReference type="Proteomes" id="UP000239001"/>
    </source>
</evidence>
<dbReference type="Gene3D" id="3.90.550.10">
    <property type="entry name" value="Spore Coat Polysaccharide Biosynthesis Protein SpsA, Chain A"/>
    <property type="match status" value="1"/>
</dbReference>
<name>A0A2T1M1U5_9CHRO</name>
<reference evidence="2 3" key="2">
    <citation type="submission" date="2018-03" db="EMBL/GenBank/DDBJ databases">
        <authorList>
            <person name="Keele B.F."/>
        </authorList>
    </citation>
    <scope>NUCLEOTIDE SEQUENCE [LARGE SCALE GENOMIC DNA]</scope>
    <source>
        <strain evidence="2 3">CCALA 016</strain>
    </source>
</reference>
<dbReference type="InterPro" id="IPR050834">
    <property type="entry name" value="Glycosyltransf_2"/>
</dbReference>
<dbReference type="AlphaFoldDB" id="A0A2T1M1U5"/>
<organism evidence="2 3">
    <name type="scientific">Aphanothece hegewaldii CCALA 016</name>
    <dbReference type="NCBI Taxonomy" id="2107694"/>
    <lineage>
        <taxon>Bacteria</taxon>
        <taxon>Bacillati</taxon>
        <taxon>Cyanobacteriota</taxon>
        <taxon>Cyanophyceae</taxon>
        <taxon>Oscillatoriophycideae</taxon>
        <taxon>Chroococcales</taxon>
        <taxon>Aphanothecaceae</taxon>
        <taxon>Aphanothece</taxon>
    </lineage>
</organism>
<reference evidence="2 3" key="1">
    <citation type="submission" date="2018-03" db="EMBL/GenBank/DDBJ databases">
        <title>The ancient ancestry and fast evolution of plastids.</title>
        <authorList>
            <person name="Moore K.R."/>
            <person name="Magnabosco C."/>
            <person name="Momper L."/>
            <person name="Gold D.A."/>
            <person name="Bosak T."/>
            <person name="Fournier G.P."/>
        </authorList>
    </citation>
    <scope>NUCLEOTIDE SEQUENCE [LARGE SCALE GENOMIC DNA]</scope>
    <source>
        <strain evidence="2 3">CCALA 016</strain>
    </source>
</reference>
<accession>A0A2T1M1U5</accession>
<dbReference type="InterPro" id="IPR001173">
    <property type="entry name" value="Glyco_trans_2-like"/>
</dbReference>
<dbReference type="Proteomes" id="UP000239001">
    <property type="component" value="Unassembled WGS sequence"/>
</dbReference>
<dbReference type="CDD" id="cd00761">
    <property type="entry name" value="Glyco_tranf_GTA_type"/>
    <property type="match status" value="1"/>
</dbReference>
<dbReference type="OrthoDB" id="549701at2"/>
<keyword evidence="3" id="KW-1185">Reference proteome</keyword>
<evidence type="ECO:0000259" key="1">
    <source>
        <dbReference type="Pfam" id="PF00535"/>
    </source>
</evidence>
<dbReference type="PANTHER" id="PTHR43685">
    <property type="entry name" value="GLYCOSYLTRANSFERASE"/>
    <property type="match status" value="1"/>
</dbReference>
<sequence>MNEHQPLVSIGMPVYNGESFLKNAIQSILEQTFQDFELIISDNASTDKTQEICRFYAAQDQRIHYYRNEQNMGAAWNQSQVVKLAKGDYFKWAHHDDICATQLLEKSVQVLNKNPSVVLCYPQTMIINHLGASVEKCSDGFNLRSTKPHQRFRKYHHLVRYGNICNPFHGLIRTNILKKTPIVGGYPSSDLVLLGELVLHGEFYEIPETLFFKRDHPDNSIRAYPTYRERIAWYDPTKKNKLYLTKWKWLLEYLRAIRAAPISLLEKFLCYVQMLQWLTWNWLWLIKDLFKALMWPLFKLFLYLRANPKLAGNTSFL</sequence>
<comment type="caution">
    <text evidence="2">The sequence shown here is derived from an EMBL/GenBank/DDBJ whole genome shotgun (WGS) entry which is preliminary data.</text>
</comment>
<gene>
    <name evidence="2" type="ORF">C7H19_03945</name>
</gene>
<dbReference type="Pfam" id="PF00535">
    <property type="entry name" value="Glycos_transf_2"/>
    <property type="match status" value="1"/>
</dbReference>
<dbReference type="EMBL" id="PXOH01000003">
    <property type="protein sequence ID" value="PSF38668.1"/>
    <property type="molecule type" value="Genomic_DNA"/>
</dbReference>
<dbReference type="RefSeq" id="WP_106455590.1">
    <property type="nucleotide sequence ID" value="NZ_PXOH01000003.1"/>
</dbReference>
<proteinExistence type="predicted"/>
<dbReference type="InterPro" id="IPR029044">
    <property type="entry name" value="Nucleotide-diphossugar_trans"/>
</dbReference>
<dbReference type="PANTHER" id="PTHR43685:SF2">
    <property type="entry name" value="GLYCOSYLTRANSFERASE 2-LIKE DOMAIN-CONTAINING PROTEIN"/>
    <property type="match status" value="1"/>
</dbReference>